<dbReference type="RefSeq" id="XP_013331494.1">
    <property type="nucleotide sequence ID" value="XM_013476040.1"/>
</dbReference>
<dbReference type="GeneID" id="25313449"/>
<dbReference type="Proteomes" id="UP000053958">
    <property type="component" value="Unassembled WGS sequence"/>
</dbReference>
<proteinExistence type="predicted"/>
<evidence type="ECO:0000313" key="1">
    <source>
        <dbReference type="EMBL" id="KKA24882.1"/>
    </source>
</evidence>
<comment type="caution">
    <text evidence="1">The sequence shown here is derived from an EMBL/GenBank/DDBJ whole genome shotgun (WGS) entry which is preliminary data.</text>
</comment>
<keyword evidence="2" id="KW-1185">Reference proteome</keyword>
<organism evidence="1 2">
    <name type="scientific">Rasamsonia emersonii (strain ATCC 16479 / CBS 393.64 / IMI 116815)</name>
    <dbReference type="NCBI Taxonomy" id="1408163"/>
    <lineage>
        <taxon>Eukaryota</taxon>
        <taxon>Fungi</taxon>
        <taxon>Dikarya</taxon>
        <taxon>Ascomycota</taxon>
        <taxon>Pezizomycotina</taxon>
        <taxon>Eurotiomycetes</taxon>
        <taxon>Eurotiomycetidae</taxon>
        <taxon>Eurotiales</taxon>
        <taxon>Trichocomaceae</taxon>
        <taxon>Rasamsonia</taxon>
    </lineage>
</organism>
<accession>A0A0F4Z2Z6</accession>
<dbReference type="AlphaFoldDB" id="A0A0F4Z2Z6"/>
<sequence length="425" mass="48386">MASTSCICQQTLYLHKHHLHNVLYFLMMIRLLDPYLNLVNTDRTHFRYPAVILSESQEGPNPTASQTLTQTPDAEILKAKQVAQNPSGLLIVTFPPQLHVRFPGFVVTIATPSTVSLWVDALQPWYKFCRRKRLVSSERQPHKSANIPLFLNRGTSVDQNLAGRQGHICQFRLLKELIRNRRPMIYQSVLDVALRQMMRCNRVAQITQKHRRFSRFSHVVFMFAKCLAVSEKRSIQSRLRIHLDKTSFRSSGVRMTTEQKDLPHPIQFTPINNLLASRKMSRADVDDWALSSPPPPPWRMGWPVEDIETEFSPPRKPLQRPVLGSSMHNPLKCNEDSPITMTQVHSVLPTLVPEKLHWANNWIHGPSKDPGATIDVLVDSMRELSADVLAFVKARIHGPFTTGQAEEVLPNLSSPAKIGSLDYRA</sequence>
<dbReference type="EMBL" id="LASV01000045">
    <property type="protein sequence ID" value="KKA24882.1"/>
    <property type="molecule type" value="Genomic_DNA"/>
</dbReference>
<name>A0A0F4Z2Z6_RASE3</name>
<protein>
    <submittedName>
        <fullName evidence="1">Uncharacterized protein</fullName>
    </submittedName>
</protein>
<reference evidence="1 2" key="1">
    <citation type="submission" date="2015-04" db="EMBL/GenBank/DDBJ databases">
        <authorList>
            <person name="Heijne W.H."/>
            <person name="Fedorova N.D."/>
            <person name="Nierman W.C."/>
            <person name="Vollebregt A.W."/>
            <person name="Zhao Z."/>
            <person name="Wu L."/>
            <person name="Kumar M."/>
            <person name="Stam H."/>
            <person name="van den Berg M.A."/>
            <person name="Pel H.J."/>
        </authorList>
    </citation>
    <scope>NUCLEOTIDE SEQUENCE [LARGE SCALE GENOMIC DNA]</scope>
    <source>
        <strain evidence="1 2">CBS 393.64</strain>
    </source>
</reference>
<gene>
    <name evidence="1" type="ORF">T310_1098</name>
</gene>
<evidence type="ECO:0000313" key="2">
    <source>
        <dbReference type="Proteomes" id="UP000053958"/>
    </source>
</evidence>